<accession>A0A976FLZ2</accession>
<sequence>MSGIALLVSGIEEASKFKANAQEHGLMIRFTSLTADQERRLAEERSIGASLVDKLTELVDAFQDSAIGRFVKRFRVTNKNSTNLGENAGQVVNVYEAGTVSSKPLQSEPFRKWANSINNYL</sequence>
<evidence type="ECO:0000313" key="1">
    <source>
        <dbReference type="EMBL" id="TDH69243.1"/>
    </source>
</evidence>
<protein>
    <submittedName>
        <fullName evidence="1">Uncharacterized protein</fullName>
    </submittedName>
</protein>
<dbReference type="GeneID" id="94352575"/>
<keyword evidence="2" id="KW-1185">Reference proteome</keyword>
<dbReference type="AlphaFoldDB" id="A0A976FLZ2"/>
<reference evidence="1 2" key="1">
    <citation type="journal article" date="2021" name="Genome Biol.">
        <title>AFLAP: assembly-free linkage analysis pipeline using k-mers from genome sequencing data.</title>
        <authorList>
            <person name="Fletcher K."/>
            <person name="Zhang L."/>
            <person name="Gil J."/>
            <person name="Han R."/>
            <person name="Cavanaugh K."/>
            <person name="Michelmore R."/>
        </authorList>
    </citation>
    <scope>NUCLEOTIDE SEQUENCE [LARGE SCALE GENOMIC DNA]</scope>
    <source>
        <strain evidence="1 2">SF5</strain>
    </source>
</reference>
<organism evidence="1 2">
    <name type="scientific">Bremia lactucae</name>
    <name type="common">Lettuce downy mildew</name>
    <dbReference type="NCBI Taxonomy" id="4779"/>
    <lineage>
        <taxon>Eukaryota</taxon>
        <taxon>Sar</taxon>
        <taxon>Stramenopiles</taxon>
        <taxon>Oomycota</taxon>
        <taxon>Peronosporomycetes</taxon>
        <taxon>Peronosporales</taxon>
        <taxon>Peronosporaceae</taxon>
        <taxon>Bremia</taxon>
    </lineage>
</organism>
<dbReference type="RefSeq" id="XP_067818742.1">
    <property type="nucleotide sequence ID" value="XM_067966904.1"/>
</dbReference>
<dbReference type="KEGG" id="blac:94352575"/>
<proteinExistence type="predicted"/>
<evidence type="ECO:0000313" key="2">
    <source>
        <dbReference type="Proteomes" id="UP000294530"/>
    </source>
</evidence>
<name>A0A976FLZ2_BRELC</name>
<comment type="caution">
    <text evidence="1">The sequence shown here is derived from an EMBL/GenBank/DDBJ whole genome shotgun (WGS) entry which is preliminary data.</text>
</comment>
<dbReference type="Proteomes" id="UP000294530">
    <property type="component" value="Unassembled WGS sequence"/>
</dbReference>
<dbReference type="EMBL" id="SHOA02000002">
    <property type="protein sequence ID" value="TDH69243.1"/>
    <property type="molecule type" value="Genomic_DNA"/>
</dbReference>
<gene>
    <name evidence="1" type="ORF">CCR75_008857</name>
</gene>